<dbReference type="AlphaFoldDB" id="U6GGM6"/>
<protein>
    <recommendedName>
        <fullName evidence="8">Nuclear cap-binding protein subunit 2</fullName>
    </recommendedName>
    <alternativeName>
        <fullName evidence="8">20 kDa nuclear cap-binding protein</fullName>
    </alternativeName>
</protein>
<name>U6GGM6_EIMAC</name>
<feature type="region of interest" description="Disordered" evidence="9">
    <location>
        <begin position="165"/>
        <end position="251"/>
    </location>
</feature>
<evidence type="ECO:0000259" key="10">
    <source>
        <dbReference type="PROSITE" id="PS50102"/>
    </source>
</evidence>
<feature type="region of interest" description="Disordered" evidence="9">
    <location>
        <begin position="132"/>
        <end position="153"/>
    </location>
</feature>
<evidence type="ECO:0000256" key="9">
    <source>
        <dbReference type="SAM" id="MobiDB-lite"/>
    </source>
</evidence>
<feature type="compositionally biased region" description="Pro residues" evidence="9">
    <location>
        <begin position="199"/>
        <end position="208"/>
    </location>
</feature>
<dbReference type="InterPro" id="IPR000504">
    <property type="entry name" value="RRM_dom"/>
</dbReference>
<evidence type="ECO:0000256" key="3">
    <source>
        <dbReference type="ARBA" id="ARBA00022664"/>
    </source>
</evidence>
<dbReference type="SMART" id="SM00360">
    <property type="entry name" value="RRM"/>
    <property type="match status" value="1"/>
</dbReference>
<sequence>MAELYEGLEKVPTYYDRRTCTSLEDWKEAVRTSRAVYVGNLNYFTTEEELYELVSHAGSVDRIVMGLNRLTKAPCGFAFVVFRSPEEAKVAVQILSGAQCDGRVIRVDPDSGRDIDGDRKYGRGTSGRQWRDEWRDFYDPGRGGQGGEHGKRAREELEASLMAAAMPPVDPRGPYSRNVRHRWVPGGAPPGGPFGGPLGGPPGAPLGGPPGGGRRGQGQPWGPPPPPEDRRHHTHENPFAYNRKFARGRRN</sequence>
<keyword evidence="12" id="KW-1185">Reference proteome</keyword>
<dbReference type="SUPFAM" id="SSF54928">
    <property type="entry name" value="RNA-binding domain, RBD"/>
    <property type="match status" value="1"/>
</dbReference>
<evidence type="ECO:0000256" key="1">
    <source>
        <dbReference type="ARBA" id="ARBA00004123"/>
    </source>
</evidence>
<feature type="compositionally biased region" description="Basic and acidic residues" evidence="9">
    <location>
        <begin position="108"/>
        <end position="121"/>
    </location>
</feature>
<feature type="domain" description="RRM" evidence="10">
    <location>
        <begin position="34"/>
        <end position="112"/>
    </location>
</feature>
<dbReference type="InterPro" id="IPR027157">
    <property type="entry name" value="NCBP2"/>
</dbReference>
<keyword evidence="3 8" id="KW-0507">mRNA processing</keyword>
<evidence type="ECO:0000256" key="2">
    <source>
        <dbReference type="ARBA" id="ARBA00010725"/>
    </source>
</evidence>
<dbReference type="PANTHER" id="PTHR18847">
    <property type="entry name" value="20 KD NUCLEAR CAP BINDING PROTEIN"/>
    <property type="match status" value="1"/>
</dbReference>
<dbReference type="OrthoDB" id="201398at2759"/>
<dbReference type="InterPro" id="IPR034148">
    <property type="entry name" value="NCBP2_RRM"/>
</dbReference>
<evidence type="ECO:0000313" key="11">
    <source>
        <dbReference type="EMBL" id="CDI77739.1"/>
    </source>
</evidence>
<evidence type="ECO:0000313" key="12">
    <source>
        <dbReference type="Proteomes" id="UP000018050"/>
    </source>
</evidence>
<dbReference type="PROSITE" id="PS50102">
    <property type="entry name" value="RRM"/>
    <property type="match status" value="1"/>
</dbReference>
<dbReference type="OMA" id="HENPFAY"/>
<dbReference type="PANTHER" id="PTHR18847:SF0">
    <property type="entry name" value="NUCLEAR CAP-BINDING PROTEIN SUBUNIT 2"/>
    <property type="match status" value="1"/>
</dbReference>
<dbReference type="Gene3D" id="3.30.70.330">
    <property type="match status" value="1"/>
</dbReference>
<gene>
    <name evidence="11" type="ORF">EAH_00026760</name>
</gene>
<proteinExistence type="inferred from homology"/>
<organism evidence="11 12">
    <name type="scientific">Eimeria acervulina</name>
    <name type="common">Coccidian parasite</name>
    <dbReference type="NCBI Taxonomy" id="5801"/>
    <lineage>
        <taxon>Eukaryota</taxon>
        <taxon>Sar</taxon>
        <taxon>Alveolata</taxon>
        <taxon>Apicomplexa</taxon>
        <taxon>Conoidasida</taxon>
        <taxon>Coccidia</taxon>
        <taxon>Eucoccidiorida</taxon>
        <taxon>Eimeriorina</taxon>
        <taxon>Eimeriidae</taxon>
        <taxon>Eimeria</taxon>
    </lineage>
</organism>
<dbReference type="Pfam" id="PF00076">
    <property type="entry name" value="RRM_1"/>
    <property type="match status" value="1"/>
</dbReference>
<keyword evidence="6 8" id="KW-0539">Nucleus</keyword>
<dbReference type="GO" id="GO:0005634">
    <property type="term" value="C:nucleus"/>
    <property type="evidence" value="ECO:0007669"/>
    <property type="project" value="UniProtKB-SubCell"/>
</dbReference>
<evidence type="ECO:0000256" key="5">
    <source>
        <dbReference type="ARBA" id="ARBA00023187"/>
    </source>
</evidence>
<reference evidence="11" key="2">
    <citation type="submission" date="2013-10" db="EMBL/GenBank/DDBJ databases">
        <authorList>
            <person name="Aslett M."/>
        </authorList>
    </citation>
    <scope>NUCLEOTIDE SEQUENCE</scope>
    <source>
        <strain evidence="11">Houghton</strain>
    </source>
</reference>
<dbReference type="Proteomes" id="UP000018050">
    <property type="component" value="Unassembled WGS sequence"/>
</dbReference>
<dbReference type="EMBL" id="HG670734">
    <property type="protein sequence ID" value="CDI77739.1"/>
    <property type="molecule type" value="Genomic_DNA"/>
</dbReference>
<evidence type="ECO:0000256" key="8">
    <source>
        <dbReference type="RuleBase" id="RU364036"/>
    </source>
</evidence>
<comment type="similarity">
    <text evidence="2 8">Belongs to the RRM NCBP2 family.</text>
</comment>
<dbReference type="CDD" id="cd12240">
    <property type="entry name" value="RRM_NCBP2"/>
    <property type="match status" value="1"/>
</dbReference>
<dbReference type="InterPro" id="IPR012677">
    <property type="entry name" value="Nucleotide-bd_a/b_plait_sf"/>
</dbReference>
<dbReference type="GeneID" id="25270746"/>
<feature type="region of interest" description="Disordered" evidence="9">
    <location>
        <begin position="108"/>
        <end position="127"/>
    </location>
</feature>
<accession>U6GGM6</accession>
<keyword evidence="4 7" id="KW-0694">RNA-binding</keyword>
<dbReference type="RefSeq" id="XP_013251948.1">
    <property type="nucleotide sequence ID" value="XM_013396494.1"/>
</dbReference>
<evidence type="ECO:0000256" key="4">
    <source>
        <dbReference type="ARBA" id="ARBA00022884"/>
    </source>
</evidence>
<reference evidence="11" key="1">
    <citation type="submission" date="2013-10" db="EMBL/GenBank/DDBJ databases">
        <title>Genomic analysis of the causative agents of coccidiosis in chickens.</title>
        <authorList>
            <person name="Reid A.J."/>
            <person name="Blake D."/>
            <person name="Billington K."/>
            <person name="Browne H."/>
            <person name="Dunn M."/>
            <person name="Hung S."/>
            <person name="Kawahara F."/>
            <person name="Miranda-Saavedra D."/>
            <person name="Mourier T."/>
            <person name="Nagra H."/>
            <person name="Otto T.D."/>
            <person name="Rawlings N."/>
            <person name="Sanchez A."/>
            <person name="Sanders M."/>
            <person name="Subramaniam C."/>
            <person name="Tay Y."/>
            <person name="Dear P."/>
            <person name="Doerig C."/>
            <person name="Gruber A."/>
            <person name="Parkinson J."/>
            <person name="Shirley M."/>
            <person name="Wan K.L."/>
            <person name="Berriman M."/>
            <person name="Tomley F."/>
            <person name="Pain A."/>
        </authorList>
    </citation>
    <scope>NUCLEOTIDE SEQUENCE</scope>
    <source>
        <strain evidence="11">Houghton</strain>
    </source>
</reference>
<dbReference type="InterPro" id="IPR035979">
    <property type="entry name" value="RBD_domain_sf"/>
</dbReference>
<dbReference type="GO" id="GO:0000339">
    <property type="term" value="F:RNA cap binding"/>
    <property type="evidence" value="ECO:0007669"/>
    <property type="project" value="InterPro"/>
</dbReference>
<dbReference type="VEuPathDB" id="ToxoDB:EAH_00026760"/>
<dbReference type="GO" id="GO:0045292">
    <property type="term" value="P:mRNA cis splicing, via spliceosome"/>
    <property type="evidence" value="ECO:0007669"/>
    <property type="project" value="InterPro"/>
</dbReference>
<evidence type="ECO:0000256" key="7">
    <source>
        <dbReference type="PROSITE-ProRule" id="PRU00176"/>
    </source>
</evidence>
<keyword evidence="5 8" id="KW-0508">mRNA splicing</keyword>
<comment type="subcellular location">
    <subcellularLocation>
        <location evidence="1 8">Nucleus</location>
    </subcellularLocation>
</comment>
<evidence type="ECO:0000256" key="6">
    <source>
        <dbReference type="ARBA" id="ARBA00023242"/>
    </source>
</evidence>
<dbReference type="GO" id="GO:0005846">
    <property type="term" value="C:nuclear cap binding complex"/>
    <property type="evidence" value="ECO:0007669"/>
    <property type="project" value="InterPro"/>
</dbReference>